<name>A0A2P5GWI7_9ENTR</name>
<dbReference type="EMBL" id="PQGE01000001">
    <property type="protein sequence ID" value="POP47917.1"/>
    <property type="molecule type" value="Genomic_DNA"/>
</dbReference>
<dbReference type="Proteomes" id="UP000247005">
    <property type="component" value="Unassembled WGS sequence"/>
</dbReference>
<evidence type="ECO:0000259" key="2">
    <source>
        <dbReference type="Pfam" id="PF13203"/>
    </source>
</evidence>
<organism evidence="4 6">
    <name type="scientific">Superficieibacter electus</name>
    <dbReference type="NCBI Taxonomy" id="2022662"/>
    <lineage>
        <taxon>Bacteria</taxon>
        <taxon>Pseudomonadati</taxon>
        <taxon>Pseudomonadota</taxon>
        <taxon>Gammaproteobacteria</taxon>
        <taxon>Enterobacterales</taxon>
        <taxon>Enterobacteriaceae</taxon>
        <taxon>Superficieibacter</taxon>
    </lineage>
</organism>
<feature type="domain" description="Putative metallopeptidase" evidence="2">
    <location>
        <begin position="215"/>
        <end position="464"/>
    </location>
</feature>
<proteinExistence type="predicted"/>
<dbReference type="PANTHER" id="PTHR38730:SF1">
    <property type="entry name" value="SLL7028 PROTEIN"/>
    <property type="match status" value="1"/>
</dbReference>
<reference evidence="5 6" key="1">
    <citation type="submission" date="2018-01" db="EMBL/GenBank/DDBJ databases">
        <title>Superficieibacter electus gen. nov., sp. nov., an extended-spectrum beta-lactamase possessing member of the Enterobacteriaceae family, isolated from intensive care unit surfaces.</title>
        <authorList>
            <person name="Potter R.F."/>
            <person name="D'Souza A.W."/>
        </authorList>
    </citation>
    <scope>NUCLEOTIDE SEQUENCE [LARGE SCALE GENOMIC DNA]</scope>
    <source>
        <strain evidence="4 6">BP-1</strain>
        <strain evidence="3 5">BP-2</strain>
    </source>
</reference>
<evidence type="ECO:0000313" key="5">
    <source>
        <dbReference type="Proteomes" id="UP000237073"/>
    </source>
</evidence>
<dbReference type="AlphaFoldDB" id="A0A2P5GWI7"/>
<dbReference type="PANTHER" id="PTHR38730">
    <property type="entry name" value="SLL7028 PROTEIN"/>
    <property type="match status" value="1"/>
</dbReference>
<protein>
    <submittedName>
        <fullName evidence="4">Peptidase</fullName>
    </submittedName>
</protein>
<keyword evidence="5" id="KW-1185">Reference proteome</keyword>
<sequence>MSKAVRNPALEACKAGVAIVAKHPLFAPMWSRVYAYFDHDHNHVSAKGWLIVGNNGYLWLNAKRHATPEQWARMIAQALSALGFGLIRDPTPASALQWELAVLIAMMRFCDELKIGPLPEELQSFPFPQGNHADADALFRQMQEEGIAEELYQWHMRYSGGKKSCFHLFSRSAKSDSSATDWKSLLADGLSNSVSLALEQAGGYQPSEHRQYKMSAAQKARQHIMTIYPLLGALAASFDIEEDGQLCSQYDIAVAAIDVSIGKIWINPHARLKQDELVFVFAHELLHAGLNHASRRRGRDAELWNVACDFIINDWLIQMQIGTPPALGLLYDPQFSAMSAEEIYDALAQNMRQSRKLITLRGRAGGDILSEENESRFTDAEAWCRRALYQGLDRCLYSPARGTLPAGLIEEIRSLAQPPVPWDVALAEWFDEHFPPPEQRRSYARPSRRQSATPGIPRPALIKPSEEERRSRVFGVVLDTSGSMDPQLLGKALGAIASYSLARDVFAVRFICCDARAYDRGWVLPEDLLHHFTLLGRGGTVLQPGIDMLSALAIKGDFPRGGPVLVITDGYCEESVRVAMEHAWLLPQGRRLPFVPHGKVFPLS</sequence>
<evidence type="ECO:0000313" key="4">
    <source>
        <dbReference type="EMBL" id="POP50930.1"/>
    </source>
</evidence>
<dbReference type="Pfam" id="PF13203">
    <property type="entry name" value="DUF2201_N"/>
    <property type="match status" value="1"/>
</dbReference>
<dbReference type="RefSeq" id="WP_103674385.1">
    <property type="nucleotide sequence ID" value="NZ_PQGD01000001.1"/>
</dbReference>
<gene>
    <name evidence="4" type="ORF">CHU32_01910</name>
    <name evidence="3" type="ORF">CHU33_01905</name>
</gene>
<accession>A0A2P5GWI7</accession>
<feature type="region of interest" description="Disordered" evidence="1">
    <location>
        <begin position="437"/>
        <end position="462"/>
    </location>
</feature>
<dbReference type="Proteomes" id="UP000237073">
    <property type="component" value="Unassembled WGS sequence"/>
</dbReference>
<dbReference type="OrthoDB" id="9761650at2"/>
<evidence type="ECO:0000313" key="6">
    <source>
        <dbReference type="Proteomes" id="UP000247005"/>
    </source>
</evidence>
<dbReference type="InterPro" id="IPR025154">
    <property type="entry name" value="Put_metallopeptidase_dom"/>
</dbReference>
<comment type="caution">
    <text evidence="4">The sequence shown here is derived from an EMBL/GenBank/DDBJ whole genome shotgun (WGS) entry which is preliminary data.</text>
</comment>
<evidence type="ECO:0000256" key="1">
    <source>
        <dbReference type="SAM" id="MobiDB-lite"/>
    </source>
</evidence>
<dbReference type="EMBL" id="PQGD01000001">
    <property type="protein sequence ID" value="POP50930.1"/>
    <property type="molecule type" value="Genomic_DNA"/>
</dbReference>
<evidence type="ECO:0000313" key="3">
    <source>
        <dbReference type="EMBL" id="POP47917.1"/>
    </source>
</evidence>